<dbReference type="RefSeq" id="WP_092048431.1">
    <property type="nucleotide sequence ID" value="NZ_FOQD01000004.1"/>
</dbReference>
<dbReference type="Pfam" id="PF04028">
    <property type="entry name" value="DUF374"/>
    <property type="match status" value="1"/>
</dbReference>
<accession>A0A1I3E3C1</accession>
<dbReference type="EMBL" id="FOQD01000004">
    <property type="protein sequence ID" value="SFH93338.1"/>
    <property type="molecule type" value="Genomic_DNA"/>
</dbReference>
<evidence type="ECO:0000313" key="2">
    <source>
        <dbReference type="EMBL" id="SFH93338.1"/>
    </source>
</evidence>
<dbReference type="AlphaFoldDB" id="A0A1I3E3C1"/>
<organism evidence="2 3">
    <name type="scientific">Planctomicrobium piriforme</name>
    <dbReference type="NCBI Taxonomy" id="1576369"/>
    <lineage>
        <taxon>Bacteria</taxon>
        <taxon>Pseudomonadati</taxon>
        <taxon>Planctomycetota</taxon>
        <taxon>Planctomycetia</taxon>
        <taxon>Planctomycetales</taxon>
        <taxon>Planctomycetaceae</taxon>
        <taxon>Planctomicrobium</taxon>
    </lineage>
</organism>
<protein>
    <recommendedName>
        <fullName evidence="1">DUF374 domain-containing protein</fullName>
    </recommendedName>
</protein>
<dbReference type="STRING" id="1576369.SAMN05421753_10458"/>
<evidence type="ECO:0000259" key="1">
    <source>
        <dbReference type="Pfam" id="PF04028"/>
    </source>
</evidence>
<evidence type="ECO:0000313" key="3">
    <source>
        <dbReference type="Proteomes" id="UP000199518"/>
    </source>
</evidence>
<dbReference type="Proteomes" id="UP000199518">
    <property type="component" value="Unassembled WGS sequence"/>
</dbReference>
<dbReference type="InterPro" id="IPR007172">
    <property type="entry name" value="DUF374"/>
</dbReference>
<dbReference type="OrthoDB" id="9810508at2"/>
<proteinExistence type="predicted"/>
<feature type="domain" description="DUF374" evidence="1">
    <location>
        <begin position="67"/>
        <end position="130"/>
    </location>
</feature>
<reference evidence="3" key="1">
    <citation type="submission" date="2016-10" db="EMBL/GenBank/DDBJ databases">
        <authorList>
            <person name="Varghese N."/>
            <person name="Submissions S."/>
        </authorList>
    </citation>
    <scope>NUCLEOTIDE SEQUENCE [LARGE SCALE GENOMIC DNA]</scope>
    <source>
        <strain evidence="3">DSM 26348</strain>
    </source>
</reference>
<keyword evidence="3" id="KW-1185">Reference proteome</keyword>
<sequence>MKIRNRNIIRLVARIVAWINRCLYATCRLRVIESVPHSSPYAPTNGEMFIYCNWHDGILNSMFCGKPLTMSALTSRHADGEYVAVVMDAIGILPIRGSNNHGGATAAKQLMSAASKFHVTITTDGPRGPRRVVKPGIVFLASQTGRRILPVACSGSNAWHPRGRWTDMVVPLPFSTAYVLGGVPMSVPPNLSKEELAPYRDALQRQMDELQERIDAIAAGREAEPALTLAKAA</sequence>
<name>A0A1I3E3C1_9PLAN</name>
<gene>
    <name evidence="2" type="ORF">SAMN05421753_10458</name>
</gene>